<organism evidence="2 3">
    <name type="scientific">Chelatococcus asaccharovorans</name>
    <dbReference type="NCBI Taxonomy" id="28210"/>
    <lineage>
        <taxon>Bacteria</taxon>
        <taxon>Pseudomonadati</taxon>
        <taxon>Pseudomonadota</taxon>
        <taxon>Alphaproteobacteria</taxon>
        <taxon>Hyphomicrobiales</taxon>
        <taxon>Chelatococcaceae</taxon>
        <taxon>Chelatococcus</taxon>
    </lineage>
</organism>
<feature type="domain" description="DUF4214" evidence="1">
    <location>
        <begin position="221"/>
        <end position="291"/>
    </location>
</feature>
<dbReference type="RefSeq" id="WP_110374920.1">
    <property type="nucleotide sequence ID" value="NZ_CAKNFM010000006.1"/>
</dbReference>
<gene>
    <name evidence="2" type="ORF">C7450_105202</name>
</gene>
<keyword evidence="3" id="KW-1185">Reference proteome</keyword>
<proteinExistence type="predicted"/>
<evidence type="ECO:0000259" key="1">
    <source>
        <dbReference type="Pfam" id="PF13946"/>
    </source>
</evidence>
<dbReference type="Pfam" id="PF13946">
    <property type="entry name" value="DUF4214"/>
    <property type="match status" value="2"/>
</dbReference>
<dbReference type="EMBL" id="QJJK01000005">
    <property type="protein sequence ID" value="PXW58854.1"/>
    <property type="molecule type" value="Genomic_DNA"/>
</dbReference>
<protein>
    <submittedName>
        <fullName evidence="2">Uncharacterized protein DUF4214</fullName>
    </submittedName>
</protein>
<dbReference type="AlphaFoldDB" id="A0A2V3U963"/>
<accession>A0A2V3U963</accession>
<comment type="caution">
    <text evidence="2">The sequence shown here is derived from an EMBL/GenBank/DDBJ whole genome shotgun (WGS) entry which is preliminary data.</text>
</comment>
<dbReference type="InterPro" id="IPR038255">
    <property type="entry name" value="PBS_linker_sf"/>
</dbReference>
<sequence length="311" mass="33717">MVIDLTPTSGVSFRDYLTLGNSYSVAYAYGGNDTIEGNARGGFNLAMGGKGEDGYIVNGDMIVADSGGYDYVTMHGISWSSATSHVATIDNRHLVLWDTASDTSVIVLDWLDPGKQVELYHFNDVTLSWGEIAYYLPGKDSFIGDISWEGLGGLGLNGVLSNDANDTINFHREQEAYGSNKADAEAVGRLYEAGLGRKADIAGLNFWYDVHADGNSELVIAREFLKSAEFTKNFGNASTMSNRDLVEAMYENVLGRGSDGEGAAFWIGQLESGYGRENLLVAFADSAENLSQSDYLHSLAWNASTGDWYFA</sequence>
<feature type="domain" description="DUF4214" evidence="1">
    <location>
        <begin position="174"/>
        <end position="210"/>
    </location>
</feature>
<evidence type="ECO:0000313" key="3">
    <source>
        <dbReference type="Proteomes" id="UP000248021"/>
    </source>
</evidence>
<dbReference type="InterPro" id="IPR011049">
    <property type="entry name" value="Serralysin-like_metalloprot_C"/>
</dbReference>
<dbReference type="OrthoDB" id="7970799at2"/>
<reference evidence="2 3" key="1">
    <citation type="submission" date="2018-05" db="EMBL/GenBank/DDBJ databases">
        <title>Genomic Encyclopedia of Type Strains, Phase IV (KMG-IV): sequencing the most valuable type-strain genomes for metagenomic binning, comparative biology and taxonomic classification.</title>
        <authorList>
            <person name="Goeker M."/>
        </authorList>
    </citation>
    <scope>NUCLEOTIDE SEQUENCE [LARGE SCALE GENOMIC DNA]</scope>
    <source>
        <strain evidence="2 3">DSM 6462</strain>
    </source>
</reference>
<dbReference type="InterPro" id="IPR025282">
    <property type="entry name" value="DUF4214"/>
</dbReference>
<name>A0A2V3U963_9HYPH</name>
<evidence type="ECO:0000313" key="2">
    <source>
        <dbReference type="EMBL" id="PXW58854.1"/>
    </source>
</evidence>
<dbReference type="SUPFAM" id="SSF51120">
    <property type="entry name" value="beta-Roll"/>
    <property type="match status" value="1"/>
</dbReference>
<dbReference type="Proteomes" id="UP000248021">
    <property type="component" value="Unassembled WGS sequence"/>
</dbReference>
<dbReference type="Gene3D" id="1.10.3130.20">
    <property type="entry name" value="Phycobilisome linker domain"/>
    <property type="match status" value="1"/>
</dbReference>